<dbReference type="AlphaFoldDB" id="A0A4Y7T4H9"/>
<protein>
    <submittedName>
        <fullName evidence="2">Uncharacterized protein</fullName>
    </submittedName>
</protein>
<feature type="compositionally biased region" description="Pro residues" evidence="1">
    <location>
        <begin position="159"/>
        <end position="172"/>
    </location>
</feature>
<organism evidence="2 3">
    <name type="scientific">Coprinellus micaceus</name>
    <name type="common">Glistening ink-cap mushroom</name>
    <name type="synonym">Coprinus micaceus</name>
    <dbReference type="NCBI Taxonomy" id="71717"/>
    <lineage>
        <taxon>Eukaryota</taxon>
        <taxon>Fungi</taxon>
        <taxon>Dikarya</taxon>
        <taxon>Basidiomycota</taxon>
        <taxon>Agaricomycotina</taxon>
        <taxon>Agaricomycetes</taxon>
        <taxon>Agaricomycetidae</taxon>
        <taxon>Agaricales</taxon>
        <taxon>Agaricineae</taxon>
        <taxon>Psathyrellaceae</taxon>
        <taxon>Coprinellus</taxon>
    </lineage>
</organism>
<keyword evidence="3" id="KW-1185">Reference proteome</keyword>
<accession>A0A4Y7T4H9</accession>
<proteinExistence type="predicted"/>
<feature type="region of interest" description="Disordered" evidence="1">
    <location>
        <begin position="296"/>
        <end position="322"/>
    </location>
</feature>
<name>A0A4Y7T4H9_COPMI</name>
<evidence type="ECO:0000313" key="3">
    <source>
        <dbReference type="Proteomes" id="UP000298030"/>
    </source>
</evidence>
<sequence>MFQESHGFDIGHGEFTHVAGDYHQHNTNYAPGVPVNNIGSVTNANFGTNYGTITQTSGAPSPSPPPHGGYPGYYGPPGGYWPPPSRPYSEPPPPHHGSPYYPPGGYWDGPPPRRQGPPSGPHPPPRQQQGYPPPQNWNQEVRSEQHGYPDSQGREGPSNRPPVPPQQRPPPNLRGYNDQPQQRRQQQQQFNHEESRGSRGPSPAPQSDNRYPGGPQRGYSAPAANPAPNRRDTFDDIYGSDYSSTPPPETQNQPSSSKTKYRTPRASVESDSDTEMDVEDTQYRLGNLHLSLTATDLTPVQAPKEKGKRGFMGLGKSKKAPA</sequence>
<gene>
    <name evidence="2" type="ORF">FA13DRAFT_1815677</name>
</gene>
<evidence type="ECO:0000256" key="1">
    <source>
        <dbReference type="SAM" id="MobiDB-lite"/>
    </source>
</evidence>
<dbReference type="STRING" id="71717.A0A4Y7T4H9"/>
<comment type="caution">
    <text evidence="2">The sequence shown here is derived from an EMBL/GenBank/DDBJ whole genome shotgun (WGS) entry which is preliminary data.</text>
</comment>
<feature type="compositionally biased region" description="Pro residues" evidence="1">
    <location>
        <begin position="109"/>
        <end position="135"/>
    </location>
</feature>
<dbReference type="OrthoDB" id="3016094at2759"/>
<feature type="compositionally biased region" description="Low complexity" evidence="1">
    <location>
        <begin position="179"/>
        <end position="189"/>
    </location>
</feature>
<feature type="compositionally biased region" description="Gly residues" evidence="1">
    <location>
        <begin position="69"/>
        <end position="78"/>
    </location>
</feature>
<dbReference type="EMBL" id="QPFP01000030">
    <property type="protein sequence ID" value="TEB28848.1"/>
    <property type="molecule type" value="Genomic_DNA"/>
</dbReference>
<feature type="region of interest" description="Disordered" evidence="1">
    <location>
        <begin position="52"/>
        <end position="278"/>
    </location>
</feature>
<evidence type="ECO:0000313" key="2">
    <source>
        <dbReference type="EMBL" id="TEB28848.1"/>
    </source>
</evidence>
<reference evidence="2 3" key="1">
    <citation type="journal article" date="2019" name="Nat. Ecol. Evol.">
        <title>Megaphylogeny resolves global patterns of mushroom evolution.</title>
        <authorList>
            <person name="Varga T."/>
            <person name="Krizsan K."/>
            <person name="Foldi C."/>
            <person name="Dima B."/>
            <person name="Sanchez-Garcia M."/>
            <person name="Sanchez-Ramirez S."/>
            <person name="Szollosi G.J."/>
            <person name="Szarkandi J.G."/>
            <person name="Papp V."/>
            <person name="Albert L."/>
            <person name="Andreopoulos W."/>
            <person name="Angelini C."/>
            <person name="Antonin V."/>
            <person name="Barry K.W."/>
            <person name="Bougher N.L."/>
            <person name="Buchanan P."/>
            <person name="Buyck B."/>
            <person name="Bense V."/>
            <person name="Catcheside P."/>
            <person name="Chovatia M."/>
            <person name="Cooper J."/>
            <person name="Damon W."/>
            <person name="Desjardin D."/>
            <person name="Finy P."/>
            <person name="Geml J."/>
            <person name="Haridas S."/>
            <person name="Hughes K."/>
            <person name="Justo A."/>
            <person name="Karasinski D."/>
            <person name="Kautmanova I."/>
            <person name="Kiss B."/>
            <person name="Kocsube S."/>
            <person name="Kotiranta H."/>
            <person name="LaButti K.M."/>
            <person name="Lechner B.E."/>
            <person name="Liimatainen K."/>
            <person name="Lipzen A."/>
            <person name="Lukacs Z."/>
            <person name="Mihaltcheva S."/>
            <person name="Morgado L.N."/>
            <person name="Niskanen T."/>
            <person name="Noordeloos M.E."/>
            <person name="Ohm R.A."/>
            <person name="Ortiz-Santana B."/>
            <person name="Ovrebo C."/>
            <person name="Racz N."/>
            <person name="Riley R."/>
            <person name="Savchenko A."/>
            <person name="Shiryaev A."/>
            <person name="Soop K."/>
            <person name="Spirin V."/>
            <person name="Szebenyi C."/>
            <person name="Tomsovsky M."/>
            <person name="Tulloss R.E."/>
            <person name="Uehling J."/>
            <person name="Grigoriev I.V."/>
            <person name="Vagvolgyi C."/>
            <person name="Papp T."/>
            <person name="Martin F.M."/>
            <person name="Miettinen O."/>
            <person name="Hibbett D.S."/>
            <person name="Nagy L.G."/>
        </authorList>
    </citation>
    <scope>NUCLEOTIDE SEQUENCE [LARGE SCALE GENOMIC DNA]</scope>
    <source>
        <strain evidence="2 3">FP101781</strain>
    </source>
</reference>
<feature type="compositionally biased region" description="Pro residues" evidence="1">
    <location>
        <begin position="79"/>
        <end position="102"/>
    </location>
</feature>
<dbReference type="Proteomes" id="UP000298030">
    <property type="component" value="Unassembled WGS sequence"/>
</dbReference>